<evidence type="ECO:0000256" key="1">
    <source>
        <dbReference type="SAM" id="MobiDB-lite"/>
    </source>
</evidence>
<dbReference type="Proteomes" id="UP001190700">
    <property type="component" value="Unassembled WGS sequence"/>
</dbReference>
<sequence length="578" mass="62715">MCTALPGRKLEPTQAPWEAGREQHLGPGYQISPRQPWYTSDVHYVHSMFMSGSVEVLDMAVTVLEKPHFPVDGRVASLKKVVCAKHVVAEQFSLMQHLLEKKPVMVRGSFERLQSWVTLLSMVTRDTVQAVESFRALLGYDFEDEWDSGSSSDGGDHSDQSDYDSGDSSHRGDVSSDRGDSELMATLDASGIEQVVVDRHAWSYHTLAGHGYIPDLVCLSGSCDDGDDHSDQSGYDSGDSSYHGDVSSDRGDPGPMATLDASGIEQVVADRHAWSYHTLAGHNYMPDLIYLSGSCDDGGHVCDDSDCSIPDLDSASDSDSDDGTYASDTMPDLVDASDSDEEDNVHPWQPFEGVGGIPSDDWASGLFCPPRKNRLCAKGVESGIEDYCSSDWYCDTPDLEDGSDSDDEDACELHEGHPVGSSLALYVASTDNMADIFTRALPLTAFGGKVAVIDSGATKHIFNMVSDFGDDFDPASSSTFSVVQAGTVSSEGSGTVTFAKLDVSTGRAVGLQFTAYHDDADRDKMDWKFEEAGKHIEEHGPFTLELFASVDNHVLDDYCISLLLESSFAKGRHCNTFH</sequence>
<accession>A0AAE0GTQ4</accession>
<feature type="region of interest" description="Disordered" evidence="1">
    <location>
        <begin position="227"/>
        <end position="259"/>
    </location>
</feature>
<comment type="caution">
    <text evidence="2">The sequence shown here is derived from an EMBL/GenBank/DDBJ whole genome shotgun (WGS) entry which is preliminary data.</text>
</comment>
<feature type="compositionally biased region" description="Basic and acidic residues" evidence="1">
    <location>
        <begin position="167"/>
        <end position="180"/>
    </location>
</feature>
<proteinExistence type="predicted"/>
<evidence type="ECO:0000313" key="2">
    <source>
        <dbReference type="EMBL" id="KAK3284159.1"/>
    </source>
</evidence>
<dbReference type="AlphaFoldDB" id="A0AAE0GTQ4"/>
<dbReference type="EMBL" id="LGRX02002479">
    <property type="protein sequence ID" value="KAK3284159.1"/>
    <property type="molecule type" value="Genomic_DNA"/>
</dbReference>
<gene>
    <name evidence="2" type="ORF">CYMTET_8182</name>
</gene>
<name>A0AAE0GTQ4_9CHLO</name>
<feature type="compositionally biased region" description="Low complexity" evidence="1">
    <location>
        <begin position="232"/>
        <end position="245"/>
    </location>
</feature>
<reference evidence="2 3" key="1">
    <citation type="journal article" date="2015" name="Genome Biol. Evol.">
        <title>Comparative Genomics of a Bacterivorous Green Alga Reveals Evolutionary Causalities and Consequences of Phago-Mixotrophic Mode of Nutrition.</title>
        <authorList>
            <person name="Burns J.A."/>
            <person name="Paasch A."/>
            <person name="Narechania A."/>
            <person name="Kim E."/>
        </authorList>
    </citation>
    <scope>NUCLEOTIDE SEQUENCE [LARGE SCALE GENOMIC DNA]</scope>
    <source>
        <strain evidence="2 3">PLY_AMNH</strain>
    </source>
</reference>
<keyword evidence="3" id="KW-1185">Reference proteome</keyword>
<feature type="region of interest" description="Disordered" evidence="1">
    <location>
        <begin position="148"/>
        <end position="180"/>
    </location>
</feature>
<evidence type="ECO:0000313" key="3">
    <source>
        <dbReference type="Proteomes" id="UP001190700"/>
    </source>
</evidence>
<feature type="region of interest" description="Disordered" evidence="1">
    <location>
        <begin position="312"/>
        <end position="357"/>
    </location>
</feature>
<protein>
    <submittedName>
        <fullName evidence="2">Uncharacterized protein</fullName>
    </submittedName>
</protein>
<organism evidence="2 3">
    <name type="scientific">Cymbomonas tetramitiformis</name>
    <dbReference type="NCBI Taxonomy" id="36881"/>
    <lineage>
        <taxon>Eukaryota</taxon>
        <taxon>Viridiplantae</taxon>
        <taxon>Chlorophyta</taxon>
        <taxon>Pyramimonadophyceae</taxon>
        <taxon>Pyramimonadales</taxon>
        <taxon>Pyramimonadaceae</taxon>
        <taxon>Cymbomonas</taxon>
    </lineage>
</organism>